<accession>A0AAP0EFH7</accession>
<evidence type="ECO:0000313" key="2">
    <source>
        <dbReference type="Proteomes" id="UP001420932"/>
    </source>
</evidence>
<reference evidence="1 2" key="1">
    <citation type="submission" date="2024-01" db="EMBL/GenBank/DDBJ databases">
        <title>Genome assemblies of Stephania.</title>
        <authorList>
            <person name="Yang L."/>
        </authorList>
    </citation>
    <scope>NUCLEOTIDE SEQUENCE [LARGE SCALE GENOMIC DNA]</scope>
    <source>
        <strain evidence="1">YNDBR</strain>
        <tissue evidence="1">Leaf</tissue>
    </source>
</reference>
<keyword evidence="2" id="KW-1185">Reference proteome</keyword>
<sequence length="96" mass="9850">MASTASLNPVLICSSSSFDRGGSASAPGSSTEGIAADDAVDSMRVALAFAVDRESAAAAAVVVVDVVEDDEMKGIDDLEELRKGNRVSNSKSYSIH</sequence>
<gene>
    <name evidence="1" type="ORF">Syun_027352</name>
</gene>
<protein>
    <submittedName>
        <fullName evidence="1">Uncharacterized protein</fullName>
    </submittedName>
</protein>
<comment type="caution">
    <text evidence="1">The sequence shown here is derived from an EMBL/GenBank/DDBJ whole genome shotgun (WGS) entry which is preliminary data.</text>
</comment>
<dbReference type="AlphaFoldDB" id="A0AAP0EFH7"/>
<evidence type="ECO:0000313" key="1">
    <source>
        <dbReference type="EMBL" id="KAK9092441.1"/>
    </source>
</evidence>
<organism evidence="1 2">
    <name type="scientific">Stephania yunnanensis</name>
    <dbReference type="NCBI Taxonomy" id="152371"/>
    <lineage>
        <taxon>Eukaryota</taxon>
        <taxon>Viridiplantae</taxon>
        <taxon>Streptophyta</taxon>
        <taxon>Embryophyta</taxon>
        <taxon>Tracheophyta</taxon>
        <taxon>Spermatophyta</taxon>
        <taxon>Magnoliopsida</taxon>
        <taxon>Ranunculales</taxon>
        <taxon>Menispermaceae</taxon>
        <taxon>Menispermoideae</taxon>
        <taxon>Cissampelideae</taxon>
        <taxon>Stephania</taxon>
    </lineage>
</organism>
<dbReference type="Proteomes" id="UP001420932">
    <property type="component" value="Unassembled WGS sequence"/>
</dbReference>
<proteinExistence type="predicted"/>
<name>A0AAP0EFH7_9MAGN</name>
<dbReference type="EMBL" id="JBBNAF010000012">
    <property type="protein sequence ID" value="KAK9092441.1"/>
    <property type="molecule type" value="Genomic_DNA"/>
</dbReference>